<dbReference type="GO" id="GO:0016706">
    <property type="term" value="F:2-oxoglutarate-dependent dioxygenase activity"/>
    <property type="evidence" value="ECO:0007669"/>
    <property type="project" value="UniProtKB-ARBA"/>
</dbReference>
<dbReference type="Pfam" id="PF05721">
    <property type="entry name" value="PhyH"/>
    <property type="match status" value="1"/>
</dbReference>
<evidence type="ECO:0000313" key="2">
    <source>
        <dbReference type="Proteomes" id="UP001317532"/>
    </source>
</evidence>
<evidence type="ECO:0008006" key="3">
    <source>
        <dbReference type="Google" id="ProtNLM"/>
    </source>
</evidence>
<dbReference type="InterPro" id="IPR008775">
    <property type="entry name" value="Phytyl_CoA_dOase-like"/>
</dbReference>
<dbReference type="GO" id="GO:0005506">
    <property type="term" value="F:iron ion binding"/>
    <property type="evidence" value="ECO:0007669"/>
    <property type="project" value="UniProtKB-ARBA"/>
</dbReference>
<dbReference type="PANTHER" id="PTHR20883:SF51">
    <property type="entry name" value="PHYTANOYL-COA HYDROXYLASE"/>
    <property type="match status" value="1"/>
</dbReference>
<gene>
    <name evidence="1" type="ORF">WPS_18680</name>
</gene>
<name>A0AAN1XYI7_UNVUL</name>
<sequence length="134" mass="14529">MMLDEATEMGGCLCFVPGSHKHGVLPAAKDQTTTSYPQWAVEKEPMRAFLRANPAPVAITGGPGTAVLFHCNIVHGSGHNLSANDRWHVYVAYNPSANQPDPIPPHPRPDYVVSRNYAPLEIGADYRLDAPMPA</sequence>
<keyword evidence="2" id="KW-1185">Reference proteome</keyword>
<dbReference type="AlphaFoldDB" id="A0AAN1XYI7"/>
<protein>
    <recommendedName>
        <fullName evidence="3">Phytanoyl-CoA dioxygenase</fullName>
    </recommendedName>
</protein>
<dbReference type="SUPFAM" id="SSF51197">
    <property type="entry name" value="Clavaminate synthase-like"/>
    <property type="match status" value="1"/>
</dbReference>
<dbReference type="KEGG" id="vab:WPS_18680"/>
<dbReference type="Gene3D" id="2.60.120.620">
    <property type="entry name" value="q2cbj1_9rhob like domain"/>
    <property type="match status" value="1"/>
</dbReference>
<dbReference type="PANTHER" id="PTHR20883">
    <property type="entry name" value="PHYTANOYL-COA DIOXYGENASE DOMAIN CONTAINING 1"/>
    <property type="match status" value="1"/>
</dbReference>
<dbReference type="Proteomes" id="UP001317532">
    <property type="component" value="Chromosome"/>
</dbReference>
<accession>A0AAN1XYI7</accession>
<evidence type="ECO:0000313" key="1">
    <source>
        <dbReference type="EMBL" id="BDE06592.1"/>
    </source>
</evidence>
<organism evidence="1 2">
    <name type="scientific">Vulcanimicrobium alpinum</name>
    <dbReference type="NCBI Taxonomy" id="3016050"/>
    <lineage>
        <taxon>Bacteria</taxon>
        <taxon>Bacillati</taxon>
        <taxon>Vulcanimicrobiota</taxon>
        <taxon>Vulcanimicrobiia</taxon>
        <taxon>Vulcanimicrobiales</taxon>
        <taxon>Vulcanimicrobiaceae</taxon>
        <taxon>Vulcanimicrobium</taxon>
    </lineage>
</organism>
<dbReference type="EMBL" id="AP025523">
    <property type="protein sequence ID" value="BDE06592.1"/>
    <property type="molecule type" value="Genomic_DNA"/>
</dbReference>
<proteinExistence type="predicted"/>
<reference evidence="1 2" key="1">
    <citation type="journal article" date="2022" name="ISME Commun">
        <title>Vulcanimicrobium alpinus gen. nov. sp. nov., the first cultivated representative of the candidate phylum 'Eremiobacterota', is a metabolically versatile aerobic anoxygenic phototroph.</title>
        <authorList>
            <person name="Yabe S."/>
            <person name="Muto K."/>
            <person name="Abe K."/>
            <person name="Yokota A."/>
            <person name="Staudigel H."/>
            <person name="Tebo B.M."/>
        </authorList>
    </citation>
    <scope>NUCLEOTIDE SEQUENCE [LARGE SCALE GENOMIC DNA]</scope>
    <source>
        <strain evidence="1 2">WC8-2</strain>
    </source>
</reference>